<sequence>MFEKLLGQIKEPALQLTQQDSNIPTDKKEVAANDAISSISEEIDRMMDGGDFSSLSGIKDNENLPNNETIQNVITSFTQKLKSNSGLSADDADKSSKNLIPTLFVQMKEKFSSEKMDLKSLMGNLNLSEIMKLMANMGKLKDALGK</sequence>
<accession>A0A2W5EXX1</accession>
<gene>
    <name evidence="1" type="ORF">DI598_10390</name>
</gene>
<evidence type="ECO:0000313" key="1">
    <source>
        <dbReference type="EMBL" id="PZP48068.1"/>
    </source>
</evidence>
<proteinExistence type="predicted"/>
<name>A0A2W5EXX1_9SPHI</name>
<comment type="caution">
    <text evidence="1">The sequence shown here is derived from an EMBL/GenBank/DDBJ whole genome shotgun (WGS) entry which is preliminary data.</text>
</comment>
<protein>
    <submittedName>
        <fullName evidence="1">Uncharacterized protein</fullName>
    </submittedName>
</protein>
<reference evidence="1 2" key="1">
    <citation type="submission" date="2017-11" db="EMBL/GenBank/DDBJ databases">
        <title>Infants hospitalized years apart are colonized by the same room-sourced microbial strains.</title>
        <authorList>
            <person name="Brooks B."/>
            <person name="Olm M.R."/>
            <person name="Firek B.A."/>
            <person name="Baker R."/>
            <person name="Thomas B.C."/>
            <person name="Morowitz M.J."/>
            <person name="Banfield J.F."/>
        </authorList>
    </citation>
    <scope>NUCLEOTIDE SEQUENCE [LARGE SCALE GENOMIC DNA]</scope>
    <source>
        <strain evidence="1">S2_009_000_R2_76</strain>
    </source>
</reference>
<dbReference type="AlphaFoldDB" id="A0A2W5EXX1"/>
<dbReference type="EMBL" id="QFOI01000173">
    <property type="protein sequence ID" value="PZP48068.1"/>
    <property type="molecule type" value="Genomic_DNA"/>
</dbReference>
<evidence type="ECO:0000313" key="2">
    <source>
        <dbReference type="Proteomes" id="UP000249645"/>
    </source>
</evidence>
<organism evidence="1 2">
    <name type="scientific">Pseudopedobacter saltans</name>
    <dbReference type="NCBI Taxonomy" id="151895"/>
    <lineage>
        <taxon>Bacteria</taxon>
        <taxon>Pseudomonadati</taxon>
        <taxon>Bacteroidota</taxon>
        <taxon>Sphingobacteriia</taxon>
        <taxon>Sphingobacteriales</taxon>
        <taxon>Sphingobacteriaceae</taxon>
        <taxon>Pseudopedobacter</taxon>
    </lineage>
</organism>
<dbReference type="Proteomes" id="UP000249645">
    <property type="component" value="Unassembled WGS sequence"/>
</dbReference>